<accession>A0A084H1U6</accession>
<keyword evidence="2" id="KW-0812">Transmembrane</keyword>
<dbReference type="STRING" id="246786.GS18_0200775"/>
<evidence type="ECO:0000313" key="3">
    <source>
        <dbReference type="EMBL" id="KEZ53558.1"/>
    </source>
</evidence>
<comment type="caution">
    <text evidence="3">The sequence shown here is derived from an EMBL/GenBank/DDBJ whole genome shotgun (WGS) entry which is preliminary data.</text>
</comment>
<dbReference type="Proteomes" id="UP000028549">
    <property type="component" value="Unassembled WGS sequence"/>
</dbReference>
<keyword evidence="2" id="KW-0472">Membrane</keyword>
<dbReference type="RefSeq" id="WP_029565192.1">
    <property type="nucleotide sequence ID" value="NZ_JNVC02000001.1"/>
</dbReference>
<evidence type="ECO:0000256" key="2">
    <source>
        <dbReference type="SAM" id="Phobius"/>
    </source>
</evidence>
<dbReference type="EMBL" id="JNVC02000001">
    <property type="protein sequence ID" value="KEZ53558.1"/>
    <property type="molecule type" value="Genomic_DNA"/>
</dbReference>
<protein>
    <submittedName>
        <fullName evidence="3">Uncharacterized protein</fullName>
    </submittedName>
</protein>
<proteinExistence type="predicted"/>
<evidence type="ECO:0000256" key="1">
    <source>
        <dbReference type="SAM" id="MobiDB-lite"/>
    </source>
</evidence>
<reference evidence="3 4" key="1">
    <citation type="journal article" date="2005" name="Int. J. Syst. Evol. Microbiol.">
        <title>Bacillus cibi sp. nov., isolated from jeotgal, a traditional Korean fermented seafood.</title>
        <authorList>
            <person name="Yoon J.H."/>
            <person name="Lee C.H."/>
            <person name="Oh T.K."/>
        </authorList>
    </citation>
    <scope>NUCLEOTIDE SEQUENCE [LARGE SCALE GENOMIC DNA]</scope>
    <source>
        <strain evidence="3 4">DSM 16189</strain>
    </source>
</reference>
<feature type="transmembrane region" description="Helical" evidence="2">
    <location>
        <begin position="37"/>
        <end position="56"/>
    </location>
</feature>
<dbReference type="AlphaFoldDB" id="A0A084H1U6"/>
<dbReference type="OrthoDB" id="9995091at2"/>
<evidence type="ECO:0000313" key="4">
    <source>
        <dbReference type="Proteomes" id="UP000028549"/>
    </source>
</evidence>
<sequence>MKVVLGIMKFLVFLVLFGMLLFSGLMVYESVLMGDHFEAVFCSLTAICCMYFLGMLMERSNFHDGLGIWDIGAAIAFILFVLLGGLVYHGINAAGKNLYWLLFPHRKPQPSKHRMSHQKPYRQKGKNR</sequence>
<organism evidence="3 4">
    <name type="scientific">Metabacillus indicus</name>
    <name type="common">Bacillus indicus</name>
    <dbReference type="NCBI Taxonomy" id="246786"/>
    <lineage>
        <taxon>Bacteria</taxon>
        <taxon>Bacillati</taxon>
        <taxon>Bacillota</taxon>
        <taxon>Bacilli</taxon>
        <taxon>Bacillales</taxon>
        <taxon>Bacillaceae</taxon>
        <taxon>Metabacillus</taxon>
    </lineage>
</organism>
<keyword evidence="4" id="KW-1185">Reference proteome</keyword>
<feature type="transmembrane region" description="Helical" evidence="2">
    <location>
        <begin position="68"/>
        <end position="91"/>
    </location>
</feature>
<name>A0A084H1U6_METID</name>
<keyword evidence="2" id="KW-1133">Transmembrane helix</keyword>
<feature type="region of interest" description="Disordered" evidence="1">
    <location>
        <begin position="108"/>
        <end position="128"/>
    </location>
</feature>
<gene>
    <name evidence="3" type="ORF">GS18_0200775</name>
</gene>